<dbReference type="InterPro" id="IPR003758">
    <property type="entry name" value="LpxK"/>
</dbReference>
<evidence type="ECO:0000313" key="14">
    <source>
        <dbReference type="EMBL" id="KAA6434382.1"/>
    </source>
</evidence>
<dbReference type="GO" id="GO:0005886">
    <property type="term" value="C:plasma membrane"/>
    <property type="evidence" value="ECO:0007669"/>
    <property type="project" value="TreeGrafter"/>
</dbReference>
<keyword evidence="10 13" id="KW-0067">ATP-binding</keyword>
<accession>A0A5M8QJ52</accession>
<dbReference type="PANTHER" id="PTHR42724:SF1">
    <property type="entry name" value="TETRAACYLDISACCHARIDE 4'-KINASE, MITOCHONDRIAL-RELATED"/>
    <property type="match status" value="1"/>
</dbReference>
<dbReference type="AlphaFoldDB" id="A0A5M8QJ52"/>
<keyword evidence="5 13" id="KW-0444">Lipid biosynthesis</keyword>
<dbReference type="GO" id="GO:0009029">
    <property type="term" value="F:lipid-A 4'-kinase activity"/>
    <property type="evidence" value="ECO:0007669"/>
    <property type="project" value="UniProtKB-UniRule"/>
</dbReference>
<proteinExistence type="inferred from homology"/>
<evidence type="ECO:0000256" key="13">
    <source>
        <dbReference type="HAMAP-Rule" id="MF_00409"/>
    </source>
</evidence>
<evidence type="ECO:0000256" key="10">
    <source>
        <dbReference type="ARBA" id="ARBA00022840"/>
    </source>
</evidence>
<sequence>MPALPPVLRFFLSPFAFLYGTGVRFRNVLYDKGLFSSYQAPIPVVCVGNLSVGGTGKTPQVEYLARLLQPKKVAILSRGYKRATKGFVLADAAATAHTLGDEPFQYTQSLPGVRVAVSEKRAEGIQRLLQLFPDLEVILLDDAFQHRAVKSSSYLLLSEYKNLFTQDYLLPMGRLREPRAGARRADAVVVTKCPAELTAEKQAQVREQVRRYTRPEIPIFFSQIVYGPAVPLGRQQTLGNRVVLVTGIANAQPLVHHLEDNGFTILRHFDWPDHAAVTPARVAEVLGFFAAAGEGADGIVMTQKDAVKWQEPNLRELWQEHPVFFLPITNTFAAQIPSFDQTVREWVSTRVQI</sequence>
<evidence type="ECO:0000256" key="7">
    <source>
        <dbReference type="ARBA" id="ARBA00022679"/>
    </source>
</evidence>
<evidence type="ECO:0000256" key="6">
    <source>
        <dbReference type="ARBA" id="ARBA00022556"/>
    </source>
</evidence>
<dbReference type="GO" id="GO:0009244">
    <property type="term" value="P:lipopolysaccharide core region biosynthetic process"/>
    <property type="evidence" value="ECO:0007669"/>
    <property type="project" value="TreeGrafter"/>
</dbReference>
<dbReference type="Proteomes" id="UP000323866">
    <property type="component" value="Unassembled WGS sequence"/>
</dbReference>
<evidence type="ECO:0000313" key="15">
    <source>
        <dbReference type="EMBL" id="MFA1773109.1"/>
    </source>
</evidence>
<dbReference type="UniPathway" id="UPA00359">
    <property type="reaction ID" value="UER00482"/>
</dbReference>
<dbReference type="RefSeq" id="WP_149098326.1">
    <property type="nucleotide sequence ID" value="NZ_BMMG01000003.1"/>
</dbReference>
<keyword evidence="9 13" id="KW-0418">Kinase</keyword>
<comment type="catalytic activity">
    <reaction evidence="13">
        <text>a lipid A disaccharide + ATP = a lipid IVA + ADP + H(+)</text>
        <dbReference type="Rhea" id="RHEA:67840"/>
        <dbReference type="ChEBI" id="CHEBI:15378"/>
        <dbReference type="ChEBI" id="CHEBI:30616"/>
        <dbReference type="ChEBI" id="CHEBI:176343"/>
        <dbReference type="ChEBI" id="CHEBI:176425"/>
        <dbReference type="ChEBI" id="CHEBI:456216"/>
        <dbReference type="EC" id="2.7.1.130"/>
    </reaction>
</comment>
<keyword evidence="8 13" id="KW-0547">Nucleotide-binding</keyword>
<dbReference type="InterPro" id="IPR027417">
    <property type="entry name" value="P-loop_NTPase"/>
</dbReference>
<evidence type="ECO:0000256" key="5">
    <source>
        <dbReference type="ARBA" id="ARBA00022516"/>
    </source>
</evidence>
<reference evidence="14 16" key="1">
    <citation type="submission" date="2019-07" db="EMBL/GenBank/DDBJ databases">
        <authorList>
            <person name="Qu J.-H."/>
        </authorList>
    </citation>
    <scope>NUCLEOTIDE SEQUENCE [LARGE SCALE GENOMIC DNA]</scope>
    <source>
        <strain evidence="14 16">MDT1-10-3</strain>
    </source>
</reference>
<keyword evidence="11 13" id="KW-0443">Lipid metabolism</keyword>
<dbReference type="EC" id="2.7.1.130" evidence="3 13"/>
<comment type="pathway">
    <text evidence="2 13">Glycolipid biosynthesis; lipid IV(A) biosynthesis; lipid IV(A) from (3R)-3-hydroxytetradecanoyl-[acyl-carrier-protein] and UDP-N-acetyl-alpha-D-glucosamine: step 6/6.</text>
</comment>
<dbReference type="NCBIfam" id="TIGR00682">
    <property type="entry name" value="lpxK"/>
    <property type="match status" value="1"/>
</dbReference>
<dbReference type="GO" id="GO:0005524">
    <property type="term" value="F:ATP binding"/>
    <property type="evidence" value="ECO:0007669"/>
    <property type="project" value="UniProtKB-UniRule"/>
</dbReference>
<comment type="caution">
    <text evidence="14">The sequence shown here is derived from an EMBL/GenBank/DDBJ whole genome shotgun (WGS) entry which is preliminary data.</text>
</comment>
<comment type="similarity">
    <text evidence="13">Belongs to the LpxK family.</text>
</comment>
<keyword evidence="6 13" id="KW-0441">Lipid A biosynthesis</keyword>
<evidence type="ECO:0000313" key="17">
    <source>
        <dbReference type="Proteomes" id="UP001570846"/>
    </source>
</evidence>
<dbReference type="EMBL" id="VKKZ01000020">
    <property type="protein sequence ID" value="KAA6434382.1"/>
    <property type="molecule type" value="Genomic_DNA"/>
</dbReference>
<dbReference type="PANTHER" id="PTHR42724">
    <property type="entry name" value="TETRAACYLDISACCHARIDE 4'-KINASE"/>
    <property type="match status" value="1"/>
</dbReference>
<evidence type="ECO:0000256" key="12">
    <source>
        <dbReference type="ARBA" id="ARBA00029757"/>
    </source>
</evidence>
<comment type="function">
    <text evidence="1 13">Transfers the gamma-phosphate of ATP to the 4'-position of a tetraacyldisaccharide 1-phosphate intermediate (termed DS-1-P) to form tetraacyldisaccharide 1,4'-bis-phosphate (lipid IVA).</text>
</comment>
<dbReference type="HAMAP" id="MF_00409">
    <property type="entry name" value="LpxK"/>
    <property type="match status" value="1"/>
</dbReference>
<reference evidence="15 17" key="3">
    <citation type="submission" date="2024-08" db="EMBL/GenBank/DDBJ databases">
        <authorList>
            <person name="Wei W."/>
        </authorList>
    </citation>
    <scope>NUCLEOTIDE SEQUENCE [LARGE SCALE GENOMIC DNA]</scope>
    <source>
        <strain evidence="15 17">XU2</strain>
    </source>
</reference>
<feature type="binding site" evidence="13">
    <location>
        <begin position="51"/>
        <end position="58"/>
    </location>
    <ligand>
        <name>ATP</name>
        <dbReference type="ChEBI" id="CHEBI:30616"/>
    </ligand>
</feature>
<evidence type="ECO:0000256" key="4">
    <source>
        <dbReference type="ARBA" id="ARBA00016436"/>
    </source>
</evidence>
<gene>
    <name evidence="13 14" type="primary">lpxK</name>
    <name evidence="15" type="ORF">ACD591_17550</name>
    <name evidence="14" type="ORF">FOE74_09275</name>
</gene>
<evidence type="ECO:0000256" key="8">
    <source>
        <dbReference type="ARBA" id="ARBA00022741"/>
    </source>
</evidence>
<reference evidence="14 16" key="2">
    <citation type="submission" date="2019-09" db="EMBL/GenBank/DDBJ databases">
        <title>A bacterium isolated from glacier soil.</title>
        <authorList>
            <person name="Liu Q."/>
        </authorList>
    </citation>
    <scope>NUCLEOTIDE SEQUENCE [LARGE SCALE GENOMIC DNA]</scope>
    <source>
        <strain evidence="14 16">MDT1-10-3</strain>
    </source>
</reference>
<protein>
    <recommendedName>
        <fullName evidence="4 13">Tetraacyldisaccharide 4'-kinase</fullName>
        <ecNumber evidence="3 13">2.7.1.130</ecNumber>
    </recommendedName>
    <alternativeName>
        <fullName evidence="12 13">Lipid A 4'-kinase</fullName>
    </alternativeName>
</protein>
<evidence type="ECO:0000256" key="11">
    <source>
        <dbReference type="ARBA" id="ARBA00023098"/>
    </source>
</evidence>
<organism evidence="14 16">
    <name type="scientific">Rufibacter glacialis</name>
    <dbReference type="NCBI Taxonomy" id="1259555"/>
    <lineage>
        <taxon>Bacteria</taxon>
        <taxon>Pseudomonadati</taxon>
        <taxon>Bacteroidota</taxon>
        <taxon>Cytophagia</taxon>
        <taxon>Cytophagales</taxon>
        <taxon>Hymenobacteraceae</taxon>
        <taxon>Rufibacter</taxon>
    </lineage>
</organism>
<evidence type="ECO:0000313" key="16">
    <source>
        <dbReference type="Proteomes" id="UP000323866"/>
    </source>
</evidence>
<evidence type="ECO:0000256" key="1">
    <source>
        <dbReference type="ARBA" id="ARBA00002274"/>
    </source>
</evidence>
<dbReference type="OrthoDB" id="9766423at2"/>
<dbReference type="EMBL" id="JBGOGF010000010">
    <property type="protein sequence ID" value="MFA1773109.1"/>
    <property type="molecule type" value="Genomic_DNA"/>
</dbReference>
<dbReference type="GO" id="GO:0009245">
    <property type="term" value="P:lipid A biosynthetic process"/>
    <property type="evidence" value="ECO:0007669"/>
    <property type="project" value="UniProtKB-UniRule"/>
</dbReference>
<dbReference type="Pfam" id="PF02606">
    <property type="entry name" value="LpxK"/>
    <property type="match status" value="1"/>
</dbReference>
<dbReference type="SUPFAM" id="SSF52540">
    <property type="entry name" value="P-loop containing nucleoside triphosphate hydrolases"/>
    <property type="match status" value="1"/>
</dbReference>
<evidence type="ECO:0000256" key="9">
    <source>
        <dbReference type="ARBA" id="ARBA00022777"/>
    </source>
</evidence>
<dbReference type="Proteomes" id="UP001570846">
    <property type="component" value="Unassembled WGS sequence"/>
</dbReference>
<evidence type="ECO:0000256" key="2">
    <source>
        <dbReference type="ARBA" id="ARBA00004870"/>
    </source>
</evidence>
<keyword evidence="17" id="KW-1185">Reference proteome</keyword>
<keyword evidence="7 13" id="KW-0808">Transferase</keyword>
<evidence type="ECO:0000256" key="3">
    <source>
        <dbReference type="ARBA" id="ARBA00012071"/>
    </source>
</evidence>
<name>A0A5M8QJ52_9BACT</name>